<reference evidence="5" key="1">
    <citation type="journal article" date="2019" name="Int. J. Syst. Evol. Microbiol.">
        <title>The Global Catalogue of Microorganisms (GCM) 10K type strain sequencing project: providing services to taxonomists for standard genome sequencing and annotation.</title>
        <authorList>
            <consortium name="The Broad Institute Genomics Platform"/>
            <consortium name="The Broad Institute Genome Sequencing Center for Infectious Disease"/>
            <person name="Wu L."/>
            <person name="Ma J."/>
        </authorList>
    </citation>
    <scope>NUCLEOTIDE SEQUENCE [LARGE SCALE GENOMIC DNA]</scope>
    <source>
        <strain evidence="5">2902at01</strain>
    </source>
</reference>
<keyword evidence="2" id="KW-0812">Transmembrane</keyword>
<proteinExistence type="predicted"/>
<keyword evidence="5" id="KW-1185">Reference proteome</keyword>
<feature type="region of interest" description="Disordered" evidence="1">
    <location>
        <begin position="418"/>
        <end position="483"/>
    </location>
</feature>
<gene>
    <name evidence="4" type="ORF">ACFOX0_04915</name>
</gene>
<accession>A0ABV8KHL9</accession>
<feature type="chain" id="PRO_5045652610" evidence="3">
    <location>
        <begin position="35"/>
        <end position="483"/>
    </location>
</feature>
<feature type="compositionally biased region" description="Basic and acidic residues" evidence="1">
    <location>
        <begin position="465"/>
        <end position="483"/>
    </location>
</feature>
<sequence>MPLRRALRRRLGASLLALATLPGPILLAPTGAGAAVPTYGVDERAQAVASPALVFLEVTYKGVIRDKASGRPLEAGTKVVSRRCSGFVVNPDGQVLTTGVCVQPSHDVVRLMTFYSVGRARVDKGQLTEGQLNGFVDGLMKTADFTGEQPGTQPEATLRGQLNVATAGQTGKPAIGGTVVAAQKPDDGNLALVKLDQGGLPAVEINRDAGLGRGSTAVILGFDTKDVDGDHGTYTVQAKLVDVITLEKVDYLKVSEDVGPYSHGGMAVDNNGRVVAMLDADPGVPERPNRKLVGTDVLADFLGKNNVRNELGDADRAYRRGLDAYFAGRYSTAIREFDATPSNLLANVYRRNASDRYAVEGDAVENSADWLGYGLSAAGGALLILLITLGWRYLSWRRRPGAAPAPFAGDPYAPVSGGGPFPMSGPPAPWPTSGGGTPMTSGPPSPYEGTGWGPHSGPPAGTDHPAPHEQRHPDTEPDRPGHF</sequence>
<dbReference type="Proteomes" id="UP001595868">
    <property type="component" value="Unassembled WGS sequence"/>
</dbReference>
<evidence type="ECO:0000256" key="3">
    <source>
        <dbReference type="SAM" id="SignalP"/>
    </source>
</evidence>
<name>A0ABV8KHL9_9ACTN</name>
<organism evidence="4 5">
    <name type="scientific">Micromonospora zhanjiangensis</name>
    <dbReference type="NCBI Taxonomy" id="1522057"/>
    <lineage>
        <taxon>Bacteria</taxon>
        <taxon>Bacillati</taxon>
        <taxon>Actinomycetota</taxon>
        <taxon>Actinomycetes</taxon>
        <taxon>Micromonosporales</taxon>
        <taxon>Micromonosporaceae</taxon>
        <taxon>Micromonospora</taxon>
    </lineage>
</organism>
<dbReference type="SUPFAM" id="SSF50494">
    <property type="entry name" value="Trypsin-like serine proteases"/>
    <property type="match status" value="1"/>
</dbReference>
<dbReference type="Pfam" id="PF13365">
    <property type="entry name" value="Trypsin_2"/>
    <property type="match status" value="1"/>
</dbReference>
<protein>
    <submittedName>
        <fullName evidence="4">Trypsin-like peptidase domain-containing protein</fullName>
    </submittedName>
</protein>
<dbReference type="EMBL" id="JBHSBN010000002">
    <property type="protein sequence ID" value="MFC4105281.1"/>
    <property type="molecule type" value="Genomic_DNA"/>
</dbReference>
<evidence type="ECO:0000313" key="5">
    <source>
        <dbReference type="Proteomes" id="UP001595868"/>
    </source>
</evidence>
<dbReference type="RefSeq" id="WP_377542294.1">
    <property type="nucleotide sequence ID" value="NZ_JBHSBN010000002.1"/>
</dbReference>
<keyword evidence="3" id="KW-0732">Signal</keyword>
<dbReference type="InterPro" id="IPR009003">
    <property type="entry name" value="Peptidase_S1_PA"/>
</dbReference>
<keyword evidence="2" id="KW-0472">Membrane</keyword>
<evidence type="ECO:0000313" key="4">
    <source>
        <dbReference type="EMBL" id="MFC4105281.1"/>
    </source>
</evidence>
<evidence type="ECO:0000256" key="1">
    <source>
        <dbReference type="SAM" id="MobiDB-lite"/>
    </source>
</evidence>
<keyword evidence="2" id="KW-1133">Transmembrane helix</keyword>
<feature type="signal peptide" evidence="3">
    <location>
        <begin position="1"/>
        <end position="34"/>
    </location>
</feature>
<feature type="transmembrane region" description="Helical" evidence="2">
    <location>
        <begin position="370"/>
        <end position="391"/>
    </location>
</feature>
<comment type="caution">
    <text evidence="4">The sequence shown here is derived from an EMBL/GenBank/DDBJ whole genome shotgun (WGS) entry which is preliminary data.</text>
</comment>
<evidence type="ECO:0000256" key="2">
    <source>
        <dbReference type="SAM" id="Phobius"/>
    </source>
</evidence>